<evidence type="ECO:0000313" key="2">
    <source>
        <dbReference type="Proteomes" id="UP000671908"/>
    </source>
</evidence>
<dbReference type="Proteomes" id="UP000671908">
    <property type="component" value="Chromosome"/>
</dbReference>
<sequence>MTEIHAFMLSPAFCIYNGVAIIKQDGNRIHFGLTRPEDTPLRLRLFHAFSSYLRYEKSPLEPKITFTLLSRQQFLRYVSYLYGQNPGYIRFPITGANHTQEEKYRKSLGALNPSACRFRILPFSTGLRAISPLSLFHRAMIKKKAKKNRFPTSSYGNNKIGAVLKTAETAESTPPDLERYATLVGKTGKIDKAAADGLSERNAQEHVTKRKILAFFKNIRKDVLNVRHFLCCLLLFLIFPSCKTLLERNCPYVIGEVSVEYGESPGKYRFAGVLFTFYNAEPKTVSEFTVSLRLYDDNGENPFIGANQIIAVNKEIIGARSVSDIAINLDDFISDVPEEPYRIDFLYVSEIKYSDGSVWQDKYGVYAF</sequence>
<proteinExistence type="predicted"/>
<organism evidence="1 2">
    <name type="scientific">Treponema parvum</name>
    <dbReference type="NCBI Taxonomy" id="138851"/>
    <lineage>
        <taxon>Bacteria</taxon>
        <taxon>Pseudomonadati</taxon>
        <taxon>Spirochaetota</taxon>
        <taxon>Spirochaetia</taxon>
        <taxon>Spirochaetales</taxon>
        <taxon>Treponemataceae</taxon>
        <taxon>Treponema</taxon>
    </lineage>
</organism>
<reference evidence="1 2" key="1">
    <citation type="journal article" date="2021" name="Microbiol. Resour. Announc.">
        <title>Complete Genome Sequences of Three Human Oral Treponema parvum Isolates.</title>
        <authorList>
            <person name="Zeng H."/>
            <person name="Watt R.M."/>
        </authorList>
    </citation>
    <scope>NUCLEOTIDE SEQUENCE [LARGE SCALE GENOMIC DNA]</scope>
    <source>
        <strain evidence="1 2">ATCC 700770</strain>
    </source>
</reference>
<evidence type="ECO:0000313" key="1">
    <source>
        <dbReference type="EMBL" id="QTQ13521.1"/>
    </source>
</evidence>
<dbReference type="RefSeq" id="WP_210120210.1">
    <property type="nucleotide sequence ID" value="NZ_CP054142.1"/>
</dbReference>
<dbReference type="KEGG" id="tpav:HRQ91_03080"/>
<gene>
    <name evidence="1" type="ORF">HRQ91_03080</name>
</gene>
<dbReference type="AlphaFoldDB" id="A0A975F387"/>
<keyword evidence="2" id="KW-1185">Reference proteome</keyword>
<dbReference type="EMBL" id="CP054142">
    <property type="protein sequence ID" value="QTQ13521.1"/>
    <property type="molecule type" value="Genomic_DNA"/>
</dbReference>
<accession>A0A975F387</accession>
<name>A0A975F387_9SPIR</name>
<protein>
    <submittedName>
        <fullName evidence="1">Uncharacterized protein</fullName>
    </submittedName>
</protein>